<keyword evidence="2 7" id="KW-0813">Transport</keyword>
<evidence type="ECO:0000256" key="3">
    <source>
        <dbReference type="ARBA" id="ARBA00022475"/>
    </source>
</evidence>
<dbReference type="CDD" id="cd06261">
    <property type="entry name" value="TM_PBP2"/>
    <property type="match status" value="1"/>
</dbReference>
<name>A0A7G9FVU3_9FIRM</name>
<dbReference type="InterPro" id="IPR000515">
    <property type="entry name" value="MetI-like"/>
</dbReference>
<reference evidence="9 10" key="1">
    <citation type="submission" date="2020-08" db="EMBL/GenBank/DDBJ databases">
        <authorList>
            <person name="Liu C."/>
            <person name="Sun Q."/>
        </authorList>
    </citation>
    <scope>NUCLEOTIDE SEQUENCE [LARGE SCALE GENOMIC DNA]</scope>
    <source>
        <strain evidence="9 10">NSJ-8</strain>
    </source>
</reference>
<keyword evidence="3" id="KW-1003">Cell membrane</keyword>
<feature type="transmembrane region" description="Helical" evidence="7">
    <location>
        <begin position="249"/>
        <end position="269"/>
    </location>
</feature>
<dbReference type="Gene3D" id="1.10.3720.10">
    <property type="entry name" value="MetI-like"/>
    <property type="match status" value="1"/>
</dbReference>
<dbReference type="EMBL" id="CP060633">
    <property type="protein sequence ID" value="QNM02675.1"/>
    <property type="molecule type" value="Genomic_DNA"/>
</dbReference>
<evidence type="ECO:0000313" key="10">
    <source>
        <dbReference type="Proteomes" id="UP000515981"/>
    </source>
</evidence>
<feature type="transmembrane region" description="Helical" evidence="7">
    <location>
        <begin position="118"/>
        <end position="138"/>
    </location>
</feature>
<feature type="transmembrane region" description="Helical" evidence="7">
    <location>
        <begin position="85"/>
        <end position="106"/>
    </location>
</feature>
<accession>A0A7G9FVU3</accession>
<protein>
    <submittedName>
        <fullName evidence="9">Carbohydrate ABC transporter permease</fullName>
    </submittedName>
</protein>
<dbReference type="Pfam" id="PF00528">
    <property type="entry name" value="BPD_transp_1"/>
    <property type="match status" value="1"/>
</dbReference>
<evidence type="ECO:0000256" key="2">
    <source>
        <dbReference type="ARBA" id="ARBA00022448"/>
    </source>
</evidence>
<keyword evidence="5 7" id="KW-1133">Transmembrane helix</keyword>
<comment type="similarity">
    <text evidence="7">Belongs to the binding-protein-dependent transport system permease family.</text>
</comment>
<keyword evidence="6 7" id="KW-0472">Membrane</keyword>
<dbReference type="KEGG" id="ssun:H9Q77_00315"/>
<dbReference type="InterPro" id="IPR035906">
    <property type="entry name" value="MetI-like_sf"/>
</dbReference>
<keyword evidence="10" id="KW-1185">Reference proteome</keyword>
<dbReference type="GO" id="GO:0005886">
    <property type="term" value="C:plasma membrane"/>
    <property type="evidence" value="ECO:0007669"/>
    <property type="project" value="UniProtKB-SubCell"/>
</dbReference>
<dbReference type="SUPFAM" id="SSF161098">
    <property type="entry name" value="MetI-like"/>
    <property type="match status" value="1"/>
</dbReference>
<gene>
    <name evidence="9" type="ORF">H9Q77_00315</name>
</gene>
<dbReference type="AlphaFoldDB" id="A0A7G9FVU3"/>
<feature type="domain" description="ABC transmembrane type-1" evidence="8">
    <location>
        <begin position="81"/>
        <end position="270"/>
    </location>
</feature>
<dbReference type="GO" id="GO:0055085">
    <property type="term" value="P:transmembrane transport"/>
    <property type="evidence" value="ECO:0007669"/>
    <property type="project" value="InterPro"/>
</dbReference>
<dbReference type="PANTHER" id="PTHR43744">
    <property type="entry name" value="ABC TRANSPORTER PERMEASE PROTEIN MG189-RELATED-RELATED"/>
    <property type="match status" value="1"/>
</dbReference>
<evidence type="ECO:0000256" key="7">
    <source>
        <dbReference type="RuleBase" id="RU363032"/>
    </source>
</evidence>
<evidence type="ECO:0000256" key="6">
    <source>
        <dbReference type="ARBA" id="ARBA00023136"/>
    </source>
</evidence>
<sequence length="285" mass="31578">MKKAPVSKKVTTALITILIVAVTLVMVIPFVWMLSASFKTEADVMKIPIEWIPKYFYIDNYKKVLSIGTTSSTNYHFPLAYFNSIKVAVISTVVAITSATLAGYAFAKLKFKGSNVLFIIYLAQMMVPSQLTLIPRFVIFSQLGWMNTHLSLIVPKIIAVSSTFMLRQSFLGTPDELREAARIDGAGEYRAFAQVMLPLVKPAIAATATVQFLDAWNSYLDPLVFISNWKKWTIPLALNQFVGSEVTQYNLTMAACCLAVVPVFIVFLCGQRFFLKGLSVGAVKG</sequence>
<evidence type="ECO:0000256" key="1">
    <source>
        <dbReference type="ARBA" id="ARBA00004651"/>
    </source>
</evidence>
<evidence type="ECO:0000313" key="9">
    <source>
        <dbReference type="EMBL" id="QNM02675.1"/>
    </source>
</evidence>
<feature type="transmembrane region" description="Helical" evidence="7">
    <location>
        <begin position="12"/>
        <end position="35"/>
    </location>
</feature>
<organism evidence="9 10">
    <name type="scientific">Simiaoa sunii</name>
    <dbReference type="NCBI Taxonomy" id="2763672"/>
    <lineage>
        <taxon>Bacteria</taxon>
        <taxon>Bacillati</taxon>
        <taxon>Bacillota</taxon>
        <taxon>Clostridia</taxon>
        <taxon>Lachnospirales</taxon>
        <taxon>Lachnospiraceae</taxon>
        <taxon>Simiaoa</taxon>
    </lineage>
</organism>
<dbReference type="PROSITE" id="PS50928">
    <property type="entry name" value="ABC_TM1"/>
    <property type="match status" value="1"/>
</dbReference>
<comment type="subcellular location">
    <subcellularLocation>
        <location evidence="1 7">Cell membrane</location>
        <topology evidence="1 7">Multi-pass membrane protein</topology>
    </subcellularLocation>
</comment>
<evidence type="ECO:0000259" key="8">
    <source>
        <dbReference type="PROSITE" id="PS50928"/>
    </source>
</evidence>
<proteinExistence type="inferred from homology"/>
<dbReference type="Proteomes" id="UP000515981">
    <property type="component" value="Chromosome"/>
</dbReference>
<keyword evidence="4 7" id="KW-0812">Transmembrane</keyword>
<evidence type="ECO:0000256" key="4">
    <source>
        <dbReference type="ARBA" id="ARBA00022692"/>
    </source>
</evidence>
<evidence type="ECO:0000256" key="5">
    <source>
        <dbReference type="ARBA" id="ARBA00022989"/>
    </source>
</evidence>
<dbReference type="PANTHER" id="PTHR43744:SF12">
    <property type="entry name" value="ABC TRANSPORTER PERMEASE PROTEIN MG189-RELATED"/>
    <property type="match status" value="1"/>
</dbReference>